<reference evidence="1" key="1">
    <citation type="journal article" date="2020" name="Nature">
        <title>Giant virus diversity and host interactions through global metagenomics.</title>
        <authorList>
            <person name="Schulz F."/>
            <person name="Roux S."/>
            <person name="Paez-Espino D."/>
            <person name="Jungbluth S."/>
            <person name="Walsh D.A."/>
            <person name="Denef V.J."/>
            <person name="McMahon K.D."/>
            <person name="Konstantinidis K.T."/>
            <person name="Eloe-Fadrosh E.A."/>
            <person name="Kyrpides N.C."/>
            <person name="Woyke T."/>
        </authorList>
    </citation>
    <scope>NUCLEOTIDE SEQUENCE</scope>
    <source>
        <strain evidence="1">GVMAG-S-3300010158-109</strain>
    </source>
</reference>
<accession>A0A6C0KHM0</accession>
<proteinExistence type="predicted"/>
<name>A0A6C0KHM0_9ZZZZ</name>
<protein>
    <submittedName>
        <fullName evidence="1">Uncharacterized protein</fullName>
    </submittedName>
</protein>
<evidence type="ECO:0000313" key="1">
    <source>
        <dbReference type="EMBL" id="QHU15774.1"/>
    </source>
</evidence>
<dbReference type="AlphaFoldDB" id="A0A6C0KHM0"/>
<sequence>MYLNILIFIIFIFLINSLDSGGCGCAKCKGGCGCAKCLESYATVPPNWMKNIKTVTPPNQ</sequence>
<dbReference type="EMBL" id="MN740868">
    <property type="protein sequence ID" value="QHU15774.1"/>
    <property type="molecule type" value="Genomic_DNA"/>
</dbReference>
<organism evidence="1">
    <name type="scientific">viral metagenome</name>
    <dbReference type="NCBI Taxonomy" id="1070528"/>
    <lineage>
        <taxon>unclassified sequences</taxon>
        <taxon>metagenomes</taxon>
        <taxon>organismal metagenomes</taxon>
    </lineage>
</organism>